<keyword evidence="7" id="KW-0235">DNA replication</keyword>
<dbReference type="PANTHER" id="PTHR30337:SF0">
    <property type="entry name" value="NUCLEASE SBCCD SUBUNIT D"/>
    <property type="match status" value="1"/>
</dbReference>
<dbReference type="AlphaFoldDB" id="A5EW10"/>
<dbReference type="InterPro" id="IPR026843">
    <property type="entry name" value="SbcD_C"/>
</dbReference>
<evidence type="ECO:0000256" key="2">
    <source>
        <dbReference type="ARBA" id="ARBA00011322"/>
    </source>
</evidence>
<organism evidence="10 11">
    <name type="scientific">Dichelobacter nodosus (strain VCS1703A)</name>
    <dbReference type="NCBI Taxonomy" id="246195"/>
    <lineage>
        <taxon>Bacteria</taxon>
        <taxon>Pseudomonadati</taxon>
        <taxon>Pseudomonadota</taxon>
        <taxon>Gammaproteobacteria</taxon>
        <taxon>Cardiobacteriales</taxon>
        <taxon>Cardiobacteriaceae</taxon>
        <taxon>Dichelobacter</taxon>
    </lineage>
</organism>
<dbReference type="Gene3D" id="3.60.21.10">
    <property type="match status" value="1"/>
</dbReference>
<dbReference type="Pfam" id="PF12320">
    <property type="entry name" value="SbcD_C"/>
    <property type="match status" value="1"/>
</dbReference>
<sequence>MKILHSADWHLGAKLHGQSRESEQQAFLDWFLETLARVQPDILLLAGDIFDTATPPVSAQRQYYHFLYQAAQQCDAIVIIAGNHDSAAFLDAPQALLANMQIYVVGQAPQNAAEAVFALETKNGRAIVAAVPFLRERDIRCTQVGESLADKASAIADGVRQYYQQAAEQAQKLRRGSEPLIALGHLFAAGGKTTDHDGVRDLFVGKLGHLSATIFPQCFDYVALGHLHLPQMVAQNPRIRYSGAPLMMGFGESVSEKHIVQLHFHERQPIIDAITVPVWQKLRQLRGRQETVIAEIEALLNDEAAVWLEIIIEEGVFDSALNARLQDLVANTSVKILRIQQPSTQDFVAALSDTRQLYEPQEVFAQRLEKTPFNDVEKAQLTADFLTILQQVHDAH</sequence>
<feature type="domain" description="Nuclease SbcCD subunit D C-terminal" evidence="9">
    <location>
        <begin position="279"/>
        <end position="370"/>
    </location>
</feature>
<dbReference type="GO" id="GO:0006310">
    <property type="term" value="P:DNA recombination"/>
    <property type="evidence" value="ECO:0007669"/>
    <property type="project" value="UniProtKB-KW"/>
</dbReference>
<dbReference type="GO" id="GO:0008408">
    <property type="term" value="F:3'-5' exonuclease activity"/>
    <property type="evidence" value="ECO:0007669"/>
    <property type="project" value="InterPro"/>
</dbReference>
<evidence type="ECO:0000256" key="6">
    <source>
        <dbReference type="ARBA" id="ARBA00022839"/>
    </source>
</evidence>
<dbReference type="SUPFAM" id="SSF56300">
    <property type="entry name" value="Metallo-dependent phosphatases"/>
    <property type="match status" value="1"/>
</dbReference>
<evidence type="ECO:0000256" key="1">
    <source>
        <dbReference type="ARBA" id="ARBA00010555"/>
    </source>
</evidence>
<feature type="domain" description="Calcineurin-like phosphoesterase" evidence="8">
    <location>
        <begin position="1"/>
        <end position="229"/>
    </location>
</feature>
<dbReference type="EMBL" id="CP000513">
    <property type="protein sequence ID" value="ABQ13303.1"/>
    <property type="molecule type" value="Genomic_DNA"/>
</dbReference>
<evidence type="ECO:0000259" key="8">
    <source>
        <dbReference type="Pfam" id="PF00149"/>
    </source>
</evidence>
<dbReference type="RefSeq" id="WP_012030708.1">
    <property type="nucleotide sequence ID" value="NC_009446.1"/>
</dbReference>
<evidence type="ECO:0000256" key="4">
    <source>
        <dbReference type="ARBA" id="ARBA00022722"/>
    </source>
</evidence>
<gene>
    <name evidence="7 10" type="primary">sbcD</name>
    <name evidence="10" type="ordered locus">DNO_0365</name>
</gene>
<keyword evidence="5 7" id="KW-0378">Hydrolase</keyword>
<evidence type="ECO:0000313" key="11">
    <source>
        <dbReference type="Proteomes" id="UP000000248"/>
    </source>
</evidence>
<dbReference type="Proteomes" id="UP000000248">
    <property type="component" value="Chromosome"/>
</dbReference>
<evidence type="ECO:0000256" key="7">
    <source>
        <dbReference type="RuleBase" id="RU363069"/>
    </source>
</evidence>
<dbReference type="eggNOG" id="COG0420">
    <property type="taxonomic scope" value="Bacteria"/>
</dbReference>
<accession>A5EW10</accession>
<evidence type="ECO:0000256" key="3">
    <source>
        <dbReference type="ARBA" id="ARBA00013365"/>
    </source>
</evidence>
<protein>
    <recommendedName>
        <fullName evidence="3 7">Nuclease SbcCD subunit D</fullName>
    </recommendedName>
</protein>
<dbReference type="GO" id="GO:0004519">
    <property type="term" value="F:endonuclease activity"/>
    <property type="evidence" value="ECO:0007669"/>
    <property type="project" value="UniProtKB-KW"/>
</dbReference>
<dbReference type="OrthoDB" id="9773856at2"/>
<comment type="subunit">
    <text evidence="2 7">Heterodimer of SbcC and SbcD.</text>
</comment>
<dbReference type="PANTHER" id="PTHR30337">
    <property type="entry name" value="COMPONENT OF ATP-DEPENDENT DSDNA EXONUCLEASE"/>
    <property type="match status" value="1"/>
</dbReference>
<proteinExistence type="inferred from homology"/>
<name>A5EW10_DICNV</name>
<dbReference type="GO" id="GO:0006260">
    <property type="term" value="P:DNA replication"/>
    <property type="evidence" value="ECO:0007669"/>
    <property type="project" value="UniProtKB-KW"/>
</dbReference>
<dbReference type="Gene3D" id="3.30.160.720">
    <property type="match status" value="1"/>
</dbReference>
<dbReference type="NCBIfam" id="TIGR00619">
    <property type="entry name" value="sbcd"/>
    <property type="match status" value="1"/>
</dbReference>
<evidence type="ECO:0000313" key="10">
    <source>
        <dbReference type="EMBL" id="ABQ13303.1"/>
    </source>
</evidence>
<keyword evidence="4 7" id="KW-0540">Nuclease</keyword>
<dbReference type="Pfam" id="PF00149">
    <property type="entry name" value="Metallophos"/>
    <property type="match status" value="1"/>
</dbReference>
<reference evidence="10 11" key="1">
    <citation type="journal article" date="2007" name="Nat. Biotechnol.">
        <title>Genome sequence and identification of candidate vaccine antigens from the animal pathogen Dichelobacter nodosus.</title>
        <authorList>
            <person name="Myers G.S."/>
            <person name="Parker D."/>
            <person name="Al-Hasani K."/>
            <person name="Kennan R.M."/>
            <person name="Seemann T."/>
            <person name="Ren Q."/>
            <person name="Badger J.H."/>
            <person name="Selengut J.D."/>
            <person name="Deboy R.T."/>
            <person name="Tettelin H."/>
            <person name="Boyce J.D."/>
            <person name="McCarl V.P."/>
            <person name="Han X."/>
            <person name="Nelson W.C."/>
            <person name="Madupu R."/>
            <person name="Mohamoud Y."/>
            <person name="Holley T."/>
            <person name="Fedorova N."/>
            <person name="Khouri H."/>
            <person name="Bottomley S.P."/>
            <person name="Whittington R.J."/>
            <person name="Adler B."/>
            <person name="Songer J.G."/>
            <person name="Rood J.I."/>
            <person name="Paulsen I.T."/>
        </authorList>
    </citation>
    <scope>NUCLEOTIDE SEQUENCE [LARGE SCALE GENOMIC DNA]</scope>
    <source>
        <strain evidence="10 11">VCS1703A</strain>
    </source>
</reference>
<dbReference type="STRING" id="246195.DNO_0365"/>
<keyword evidence="7" id="KW-0233">DNA recombination</keyword>
<keyword evidence="6 7" id="KW-0269">Exonuclease</keyword>
<keyword evidence="7" id="KW-0255">Endonuclease</keyword>
<evidence type="ECO:0000259" key="9">
    <source>
        <dbReference type="Pfam" id="PF12320"/>
    </source>
</evidence>
<dbReference type="CDD" id="cd00840">
    <property type="entry name" value="MPP_Mre11_N"/>
    <property type="match status" value="1"/>
</dbReference>
<dbReference type="InterPro" id="IPR050535">
    <property type="entry name" value="DNA_Repair-Maintenance_Comp"/>
</dbReference>
<dbReference type="HOGENOM" id="CLU_038045_2_0_6"/>
<comment type="function">
    <text evidence="7">SbcCD cleaves DNA hairpin structures. These structures can inhibit DNA replication and are intermediates in certain DNA recombination reactions. The complex acts as a 3'-&gt;5' double strand exonuclease that can open hairpins. It also has a 5' single-strand endonuclease activity.</text>
</comment>
<dbReference type="InterPro" id="IPR004843">
    <property type="entry name" value="Calcineurin-like_PHP"/>
</dbReference>
<dbReference type="InterPro" id="IPR041796">
    <property type="entry name" value="Mre11_N"/>
</dbReference>
<comment type="similarity">
    <text evidence="1 7">Belongs to the SbcD family.</text>
</comment>
<evidence type="ECO:0000256" key="5">
    <source>
        <dbReference type="ARBA" id="ARBA00022801"/>
    </source>
</evidence>
<dbReference type="InterPro" id="IPR029052">
    <property type="entry name" value="Metallo-depent_PP-like"/>
</dbReference>
<dbReference type="InterPro" id="IPR004593">
    <property type="entry name" value="SbcD"/>
</dbReference>
<keyword evidence="11" id="KW-1185">Reference proteome</keyword>
<dbReference type="KEGG" id="dno:DNO_0365"/>